<keyword evidence="2" id="KW-1185">Reference proteome</keyword>
<reference evidence="1" key="1">
    <citation type="journal article" date="2023" name="IScience">
        <title>Live-bearing cockroach genome reveals convergent evolutionary mechanisms linked to viviparity in insects and beyond.</title>
        <authorList>
            <person name="Fouks B."/>
            <person name="Harrison M.C."/>
            <person name="Mikhailova A.A."/>
            <person name="Marchal E."/>
            <person name="English S."/>
            <person name="Carruthers M."/>
            <person name="Jennings E.C."/>
            <person name="Chiamaka E.L."/>
            <person name="Frigard R.A."/>
            <person name="Pippel M."/>
            <person name="Attardo G.M."/>
            <person name="Benoit J.B."/>
            <person name="Bornberg-Bauer E."/>
            <person name="Tobe S.S."/>
        </authorList>
    </citation>
    <scope>NUCLEOTIDE SEQUENCE</scope>
    <source>
        <tissue evidence="1">Testes</tissue>
    </source>
</reference>
<reference evidence="1" key="2">
    <citation type="submission" date="2023-05" db="EMBL/GenBank/DDBJ databases">
        <authorList>
            <person name="Fouks B."/>
        </authorList>
    </citation>
    <scope>NUCLEOTIDE SEQUENCE</scope>
    <source>
        <strain evidence="1">Stay&amp;Tobe</strain>
        <tissue evidence="1">Testes</tissue>
    </source>
</reference>
<evidence type="ECO:0000313" key="1">
    <source>
        <dbReference type="EMBL" id="KAJ9581616.1"/>
    </source>
</evidence>
<protein>
    <submittedName>
        <fullName evidence="1">Uncharacterized protein</fullName>
    </submittedName>
</protein>
<dbReference type="AlphaFoldDB" id="A0AAD7ZJM8"/>
<sequence>MNCQCTMDHEDHLSSNLAEIEPHTEKPRNQVILPGNFKVHQFESSYDYSISRLIRPNKNEKIKEENKSGINRLNPNSENTNKNITLRLPISSSTSDFISIFMSCKMKITVYNNFIKSRLLIMTESYINIVQKLAIHYENLKLS</sequence>
<name>A0AAD7ZJM8_DIPPU</name>
<proteinExistence type="predicted"/>
<dbReference type="EMBL" id="JASPKZ010007878">
    <property type="protein sequence ID" value="KAJ9581616.1"/>
    <property type="molecule type" value="Genomic_DNA"/>
</dbReference>
<dbReference type="Proteomes" id="UP001233999">
    <property type="component" value="Unassembled WGS sequence"/>
</dbReference>
<feature type="non-terminal residue" evidence="1">
    <location>
        <position position="1"/>
    </location>
</feature>
<gene>
    <name evidence="1" type="ORF">L9F63_023199</name>
</gene>
<organism evidence="1 2">
    <name type="scientific">Diploptera punctata</name>
    <name type="common">Pacific beetle cockroach</name>
    <dbReference type="NCBI Taxonomy" id="6984"/>
    <lineage>
        <taxon>Eukaryota</taxon>
        <taxon>Metazoa</taxon>
        <taxon>Ecdysozoa</taxon>
        <taxon>Arthropoda</taxon>
        <taxon>Hexapoda</taxon>
        <taxon>Insecta</taxon>
        <taxon>Pterygota</taxon>
        <taxon>Neoptera</taxon>
        <taxon>Polyneoptera</taxon>
        <taxon>Dictyoptera</taxon>
        <taxon>Blattodea</taxon>
        <taxon>Blaberoidea</taxon>
        <taxon>Blaberidae</taxon>
        <taxon>Diplopterinae</taxon>
        <taxon>Diploptera</taxon>
    </lineage>
</organism>
<evidence type="ECO:0000313" key="2">
    <source>
        <dbReference type="Proteomes" id="UP001233999"/>
    </source>
</evidence>
<accession>A0AAD7ZJM8</accession>
<comment type="caution">
    <text evidence="1">The sequence shown here is derived from an EMBL/GenBank/DDBJ whole genome shotgun (WGS) entry which is preliminary data.</text>
</comment>